<dbReference type="EMBL" id="VWXL01000078">
    <property type="protein sequence ID" value="MVB11982.1"/>
    <property type="molecule type" value="Genomic_DNA"/>
</dbReference>
<keyword evidence="2" id="KW-1185">Reference proteome</keyword>
<dbReference type="RefSeq" id="WP_156990948.1">
    <property type="nucleotide sequence ID" value="NZ_VWXL01000078.1"/>
</dbReference>
<dbReference type="OrthoDB" id="2224296at2"/>
<reference evidence="1 2" key="1">
    <citation type="submission" date="2019-09" db="EMBL/GenBank/DDBJ databases">
        <title>Genome sequence of Clostridium sp. EA1.</title>
        <authorList>
            <person name="Poehlein A."/>
            <person name="Bengelsdorf F.R."/>
            <person name="Daniel R."/>
        </authorList>
    </citation>
    <scope>NUCLEOTIDE SEQUENCE [LARGE SCALE GENOMIC DNA]</scope>
    <source>
        <strain evidence="1 2">EA1</strain>
    </source>
</reference>
<dbReference type="Proteomes" id="UP000469440">
    <property type="component" value="Unassembled WGS sequence"/>
</dbReference>
<name>A0A6N8I1S0_9FIRM</name>
<dbReference type="AlphaFoldDB" id="A0A6N8I1S0"/>
<comment type="caution">
    <text evidence="1">The sequence shown here is derived from an EMBL/GenBank/DDBJ whole genome shotgun (WGS) entry which is preliminary data.</text>
</comment>
<organism evidence="1 2">
    <name type="scientific">Caproicibacter fermentans</name>
    <dbReference type="NCBI Taxonomy" id="2576756"/>
    <lineage>
        <taxon>Bacteria</taxon>
        <taxon>Bacillati</taxon>
        <taxon>Bacillota</taxon>
        <taxon>Clostridia</taxon>
        <taxon>Eubacteriales</taxon>
        <taxon>Acutalibacteraceae</taxon>
        <taxon>Caproicibacter</taxon>
    </lineage>
</organism>
<sequence length="87" mass="9623">MEMLLGARPYDFENDKKERITGISVFIGDNDADGAVGYIADKVSMTNEDFKTVFGSLAEFGKIVTKPVVISYNKRGKPIAYELVAQK</sequence>
<protein>
    <submittedName>
        <fullName evidence="1">Uncharacterized protein</fullName>
    </submittedName>
</protein>
<gene>
    <name evidence="1" type="ORF">CAFE_27110</name>
</gene>
<accession>A0A6N8I1S0</accession>
<proteinExistence type="predicted"/>
<evidence type="ECO:0000313" key="1">
    <source>
        <dbReference type="EMBL" id="MVB11982.1"/>
    </source>
</evidence>
<evidence type="ECO:0000313" key="2">
    <source>
        <dbReference type="Proteomes" id="UP000469440"/>
    </source>
</evidence>